<dbReference type="Pfam" id="PF13833">
    <property type="entry name" value="EF-hand_8"/>
    <property type="match status" value="1"/>
</dbReference>
<dbReference type="InterPro" id="IPR002048">
    <property type="entry name" value="EF_hand_dom"/>
</dbReference>
<evidence type="ECO:0000256" key="2">
    <source>
        <dbReference type="ARBA" id="ARBA00022737"/>
    </source>
</evidence>
<comment type="similarity">
    <text evidence="7">Belongs to the troponin C family.</text>
</comment>
<dbReference type="Gene3D" id="1.10.238.10">
    <property type="entry name" value="EF-hand"/>
    <property type="match status" value="2"/>
</dbReference>
<comment type="caution">
    <text evidence="10">The sequence shown here is derived from an EMBL/GenBank/DDBJ whole genome shotgun (WGS) entry which is preliminary data.</text>
</comment>
<evidence type="ECO:0000256" key="6">
    <source>
        <dbReference type="ARBA" id="ARBA00037722"/>
    </source>
</evidence>
<dbReference type="InterPro" id="IPR011992">
    <property type="entry name" value="EF-hand-dom_pair"/>
</dbReference>
<feature type="non-terminal residue" evidence="10">
    <location>
        <position position="1"/>
    </location>
</feature>
<evidence type="ECO:0000256" key="3">
    <source>
        <dbReference type="ARBA" id="ARBA00022837"/>
    </source>
</evidence>
<keyword evidence="11" id="KW-1185">Reference proteome</keyword>
<reference evidence="10 11" key="1">
    <citation type="journal article" date="2021" name="Cell">
        <title>Tracing the genetic footprints of vertebrate landing in non-teleost ray-finned fishes.</title>
        <authorList>
            <person name="Bi X."/>
            <person name="Wang K."/>
            <person name="Yang L."/>
            <person name="Pan H."/>
            <person name="Jiang H."/>
            <person name="Wei Q."/>
            <person name="Fang M."/>
            <person name="Yu H."/>
            <person name="Zhu C."/>
            <person name="Cai Y."/>
            <person name="He Y."/>
            <person name="Gan X."/>
            <person name="Zeng H."/>
            <person name="Yu D."/>
            <person name="Zhu Y."/>
            <person name="Jiang H."/>
            <person name="Qiu Q."/>
            <person name="Yang H."/>
            <person name="Zhang Y.E."/>
            <person name="Wang W."/>
            <person name="Zhu M."/>
            <person name="He S."/>
            <person name="Zhang G."/>
        </authorList>
    </citation>
    <scope>NUCLEOTIDE SEQUENCE [LARGE SCALE GENOMIC DNA]</scope>
    <source>
        <strain evidence="10">Bchr_013</strain>
    </source>
</reference>
<evidence type="ECO:0000259" key="9">
    <source>
        <dbReference type="PROSITE" id="PS50222"/>
    </source>
</evidence>
<evidence type="ECO:0000256" key="5">
    <source>
        <dbReference type="ARBA" id="ARBA00023179"/>
    </source>
</evidence>
<gene>
    <name evidence="10" type="primary">Tnnc1</name>
    <name evidence="10" type="ORF">GTO96_0007467</name>
</gene>
<dbReference type="EMBL" id="JAATIS010009265">
    <property type="protein sequence ID" value="KAG2455893.1"/>
    <property type="molecule type" value="Genomic_DNA"/>
</dbReference>
<sequence length="263" mass="30389">MACSRLDCSNVLMYSNIHCNVKGLHAKIKKDEAAAEKSHPWNQKSDELHELMESSFSLTSFLPLSMQEFKAAFDIFVQDAEDGCISTKELGKVLRMLGQNPTPEELQEMIDEVDEDGSGTVDFDEFLVMMVRCMKEESKGKPEEELAELFRMFDKNGDGYIDLEELKLMLESTGETITEDDIEELMRDGDKNNDGKIDYDGKYIRVLQKFYQSPILLYSLDITRVTNFYSSSVAMELSEWMRSSHERDKEDFLQPFKVHLEEY</sequence>
<dbReference type="PANTHER" id="PTHR23048:SF47">
    <property type="entry name" value="TROPONIN C1, SLOW SKELETAL AND CARDIAC TYPE"/>
    <property type="match status" value="1"/>
</dbReference>
<keyword evidence="4" id="KW-0007">Acetylation</keyword>
<dbReference type="GO" id="GO:0005509">
    <property type="term" value="F:calcium ion binding"/>
    <property type="evidence" value="ECO:0007669"/>
    <property type="project" value="InterPro"/>
</dbReference>
<evidence type="ECO:0000256" key="1">
    <source>
        <dbReference type="ARBA" id="ARBA00022723"/>
    </source>
</evidence>
<accession>A0A8X8BES2</accession>
<evidence type="ECO:0000256" key="7">
    <source>
        <dbReference type="ARBA" id="ARBA00038202"/>
    </source>
</evidence>
<dbReference type="InterPro" id="IPR050230">
    <property type="entry name" value="CALM/Myosin/TropC-like"/>
</dbReference>
<dbReference type="GO" id="GO:1990584">
    <property type="term" value="C:cardiac Troponin complex"/>
    <property type="evidence" value="ECO:0007669"/>
    <property type="project" value="UniProtKB-ARBA"/>
</dbReference>
<keyword evidence="5" id="KW-0514">Muscle protein</keyword>
<protein>
    <recommendedName>
        <fullName evidence="8">Troponin C, slow skeletal and cardiac muscles</fullName>
    </recommendedName>
</protein>
<keyword evidence="2" id="KW-0677">Repeat</keyword>
<dbReference type="CDD" id="cd00051">
    <property type="entry name" value="EFh"/>
    <property type="match status" value="2"/>
</dbReference>
<feature type="domain" description="EF-hand" evidence="9">
    <location>
        <begin position="141"/>
        <end position="176"/>
    </location>
</feature>
<dbReference type="AlphaFoldDB" id="A0A8X8BES2"/>
<dbReference type="FunFam" id="1.10.238.10:FF:000033">
    <property type="entry name" value="Troponin C, slow skeletal and cardiac muscles"/>
    <property type="match status" value="1"/>
</dbReference>
<feature type="domain" description="EF-hand" evidence="9">
    <location>
        <begin position="64"/>
        <end position="100"/>
    </location>
</feature>
<dbReference type="Pfam" id="PF13499">
    <property type="entry name" value="EF-hand_7"/>
    <property type="match status" value="1"/>
</dbReference>
<evidence type="ECO:0000256" key="8">
    <source>
        <dbReference type="ARBA" id="ARBA00044185"/>
    </source>
</evidence>
<name>A0A8X8BES2_POLSE</name>
<dbReference type="SUPFAM" id="SSF47473">
    <property type="entry name" value="EF-hand"/>
    <property type="match status" value="1"/>
</dbReference>
<dbReference type="GO" id="GO:0008092">
    <property type="term" value="F:cytoskeletal protein binding"/>
    <property type="evidence" value="ECO:0007669"/>
    <property type="project" value="UniProtKB-ARBA"/>
</dbReference>
<dbReference type="PANTHER" id="PTHR23048">
    <property type="entry name" value="MYOSIN LIGHT CHAIN 1, 3"/>
    <property type="match status" value="1"/>
</dbReference>
<proteinExistence type="inferred from homology"/>
<dbReference type="InterPro" id="IPR018247">
    <property type="entry name" value="EF_Hand_1_Ca_BS"/>
</dbReference>
<comment type="function">
    <text evidence="6">Troponin is the central regulatory protein of striated muscle contraction. Tn consists of three components: Tn-I which is the inhibitor of actomyosin ATPase, Tn-T which contains the binding site for tropomyosin and Tn-C. The binding of calcium to Tn-C abolishes the inhibitory action of Tn on actin filaments.</text>
</comment>
<keyword evidence="3" id="KW-0106">Calcium</keyword>
<dbReference type="PROSITE" id="PS00018">
    <property type="entry name" value="EF_HAND_1"/>
    <property type="match status" value="2"/>
</dbReference>
<keyword evidence="1" id="KW-0479">Metal-binding</keyword>
<feature type="domain" description="EF-hand" evidence="9">
    <location>
        <begin position="101"/>
        <end position="136"/>
    </location>
</feature>
<dbReference type="Proteomes" id="UP000886611">
    <property type="component" value="Unassembled WGS sequence"/>
</dbReference>
<dbReference type="GO" id="GO:0016460">
    <property type="term" value="C:myosin II complex"/>
    <property type="evidence" value="ECO:0007669"/>
    <property type="project" value="TreeGrafter"/>
</dbReference>
<dbReference type="PROSITE" id="PS50222">
    <property type="entry name" value="EF_HAND_2"/>
    <property type="match status" value="3"/>
</dbReference>
<evidence type="ECO:0000313" key="10">
    <source>
        <dbReference type="EMBL" id="KAG2455893.1"/>
    </source>
</evidence>
<organism evidence="10 11">
    <name type="scientific">Polypterus senegalus</name>
    <name type="common">Senegal bichir</name>
    <dbReference type="NCBI Taxonomy" id="55291"/>
    <lineage>
        <taxon>Eukaryota</taxon>
        <taxon>Metazoa</taxon>
        <taxon>Chordata</taxon>
        <taxon>Craniata</taxon>
        <taxon>Vertebrata</taxon>
        <taxon>Euteleostomi</taxon>
        <taxon>Actinopterygii</taxon>
        <taxon>Polypteriformes</taxon>
        <taxon>Polypteridae</taxon>
        <taxon>Polypterus</taxon>
    </lineage>
</organism>
<evidence type="ECO:0000256" key="4">
    <source>
        <dbReference type="ARBA" id="ARBA00022990"/>
    </source>
</evidence>
<dbReference type="SMART" id="SM00054">
    <property type="entry name" value="EFh"/>
    <property type="match status" value="4"/>
</dbReference>
<evidence type="ECO:0000313" key="11">
    <source>
        <dbReference type="Proteomes" id="UP000886611"/>
    </source>
</evidence>
<feature type="non-terminal residue" evidence="10">
    <location>
        <position position="263"/>
    </location>
</feature>